<evidence type="ECO:0000313" key="9">
    <source>
        <dbReference type="EMBL" id="SDZ76941.1"/>
    </source>
</evidence>
<dbReference type="EMBL" id="FNQS01000001">
    <property type="protein sequence ID" value="SDZ76941.1"/>
    <property type="molecule type" value="Genomic_DNA"/>
</dbReference>
<dbReference type="Pfam" id="PF07519">
    <property type="entry name" value="Tannase"/>
    <property type="match status" value="1"/>
</dbReference>
<reference evidence="9 10" key="1">
    <citation type="submission" date="2016-10" db="EMBL/GenBank/DDBJ databases">
        <authorList>
            <person name="de Groot N.N."/>
        </authorList>
    </citation>
    <scope>NUCLEOTIDE SEQUENCE [LARGE SCALE GENOMIC DNA]</scope>
    <source>
        <strain evidence="9 10">ATCC 29281</strain>
    </source>
</reference>
<organism evidence="9 10">
    <name type="scientific">Lonsdalea quercina</name>
    <dbReference type="NCBI Taxonomy" id="71657"/>
    <lineage>
        <taxon>Bacteria</taxon>
        <taxon>Pseudomonadati</taxon>
        <taxon>Pseudomonadota</taxon>
        <taxon>Gammaproteobacteria</taxon>
        <taxon>Enterobacterales</taxon>
        <taxon>Pectobacteriaceae</taxon>
        <taxon>Lonsdalea</taxon>
    </lineage>
</organism>
<dbReference type="PANTHER" id="PTHR33938">
    <property type="entry name" value="FERULOYL ESTERASE B-RELATED"/>
    <property type="match status" value="1"/>
</dbReference>
<keyword evidence="3" id="KW-0479">Metal-binding</keyword>
<keyword evidence="10" id="KW-1185">Reference proteome</keyword>
<evidence type="ECO:0000256" key="6">
    <source>
        <dbReference type="ARBA" id="ARBA00022837"/>
    </source>
</evidence>
<dbReference type="SUPFAM" id="SSF53474">
    <property type="entry name" value="alpha/beta-Hydrolases"/>
    <property type="match status" value="1"/>
</dbReference>
<keyword evidence="2" id="KW-0719">Serine esterase</keyword>
<evidence type="ECO:0000256" key="5">
    <source>
        <dbReference type="ARBA" id="ARBA00022801"/>
    </source>
</evidence>
<evidence type="ECO:0000256" key="3">
    <source>
        <dbReference type="ARBA" id="ARBA00022723"/>
    </source>
</evidence>
<dbReference type="AlphaFoldDB" id="A0A1H3VQH0"/>
<keyword evidence="7" id="KW-1015">Disulfide bond</keyword>
<evidence type="ECO:0000256" key="2">
    <source>
        <dbReference type="ARBA" id="ARBA00022487"/>
    </source>
</evidence>
<dbReference type="STRING" id="71657.SAMN02982996_00136"/>
<name>A0A1H3VQH0_9GAMM</name>
<proteinExistence type="inferred from homology"/>
<dbReference type="PANTHER" id="PTHR33938:SF15">
    <property type="entry name" value="FERULOYL ESTERASE B-RELATED"/>
    <property type="match status" value="1"/>
</dbReference>
<evidence type="ECO:0000256" key="1">
    <source>
        <dbReference type="ARBA" id="ARBA00006249"/>
    </source>
</evidence>
<dbReference type="Gene3D" id="3.40.50.1820">
    <property type="entry name" value="alpha/beta hydrolase"/>
    <property type="match status" value="1"/>
</dbReference>
<dbReference type="GeneID" id="97763083"/>
<dbReference type="GO" id="GO:0052689">
    <property type="term" value="F:carboxylic ester hydrolase activity"/>
    <property type="evidence" value="ECO:0007669"/>
    <property type="project" value="UniProtKB-KW"/>
</dbReference>
<dbReference type="Proteomes" id="UP000187280">
    <property type="component" value="Unassembled WGS sequence"/>
</dbReference>
<comment type="similarity">
    <text evidence="1">Belongs to the tannase family.</text>
</comment>
<protein>
    <submittedName>
        <fullName evidence="9">Feruloyl esterase</fullName>
    </submittedName>
</protein>
<dbReference type="GO" id="GO:0046872">
    <property type="term" value="F:metal ion binding"/>
    <property type="evidence" value="ECO:0007669"/>
    <property type="project" value="UniProtKB-KW"/>
</dbReference>
<dbReference type="eggNOG" id="COG0627">
    <property type="taxonomic scope" value="Bacteria"/>
</dbReference>
<evidence type="ECO:0000256" key="4">
    <source>
        <dbReference type="ARBA" id="ARBA00022729"/>
    </source>
</evidence>
<feature type="signal peptide" evidence="8">
    <location>
        <begin position="1"/>
        <end position="25"/>
    </location>
</feature>
<evidence type="ECO:0000256" key="8">
    <source>
        <dbReference type="SAM" id="SignalP"/>
    </source>
</evidence>
<evidence type="ECO:0000313" key="10">
    <source>
        <dbReference type="Proteomes" id="UP000187280"/>
    </source>
</evidence>
<dbReference type="RefSeq" id="WP_074727665.1">
    <property type="nucleotide sequence ID" value="NZ_FNQS01000001.1"/>
</dbReference>
<dbReference type="InterPro" id="IPR029058">
    <property type="entry name" value="AB_hydrolase_fold"/>
</dbReference>
<evidence type="ECO:0000256" key="7">
    <source>
        <dbReference type="ARBA" id="ARBA00023157"/>
    </source>
</evidence>
<dbReference type="InterPro" id="IPR011118">
    <property type="entry name" value="Tannase/feruloyl_esterase"/>
</dbReference>
<feature type="chain" id="PRO_5010568134" evidence="8">
    <location>
        <begin position="26"/>
        <end position="571"/>
    </location>
</feature>
<accession>A0A1H3VQH0</accession>
<keyword evidence="6" id="KW-0106">Calcium</keyword>
<keyword evidence="5" id="KW-0378">Hydrolase</keyword>
<keyword evidence="4 8" id="KW-0732">Signal</keyword>
<sequence length="571" mass="61082">MRIASPLLWLLASVSLSGIATTAQAEQHPRVNQTSLVKQAVSCASLAKVDLTDIGGQGSRITATSESTSNGETHCVVDGVLAPAIQFKVLLPTTTWTQRFLQLGCGGLCGRISLDVGAAAGCAPLNASGFTVATTNMGHESTETNFGDDDQKRRDFAYRGVHLTAVTAKKLMSVFYGRSPSYSYFSGCSDGGREALMEAQRYPEDFNGIIAGAAAMNFQVQNSMYHAWQALSNRDADNKAIIVAADLPLIHKAVIAQCDALDGQTDGLISDPMNCHFNPSVLQCKKGESNSSGTCLSVTQVNTLRKLYAGPRARVTGEKMTVGGPQPGSELSWAGVFVPQNANDTPSSATIALEALKNIIFEKNPGSDYTLKDLSFTTETFAELHALHPLNDATNPDLSDFKAAGGKLIIWHGWSDPHISPLNSIAYHEALGKTLGAVQRNAFERLYLLPGLYHCSGGDGPSLVDFLTPMLNWVEQGVAPGSVVTWQAAQEETSGFGQPTQGDNTQSALKLETISSTAASRPVFPYPYYAVYSGQGDENVASSYVSKPISPLPTSFRWLGKTFYTPYPPMQ</sequence>
<gene>
    <name evidence="9" type="ORF">SAMN02982996_00136</name>
</gene>